<evidence type="ECO:0000313" key="2">
    <source>
        <dbReference type="Proteomes" id="UP000830671"/>
    </source>
</evidence>
<evidence type="ECO:0000313" key="1">
    <source>
        <dbReference type="EMBL" id="UQC79250.1"/>
    </source>
</evidence>
<dbReference type="EMBL" id="CP019475">
    <property type="protein sequence ID" value="UQC79250.1"/>
    <property type="molecule type" value="Genomic_DNA"/>
</dbReference>
<dbReference type="KEGG" id="clup:CLUP02_04729"/>
<dbReference type="AlphaFoldDB" id="A0A9Q8WE21"/>
<sequence length="99" mass="10620">MVMELSEDVVSDGRYTRSHLSTPTLSASMTNFPESVLLSLTIIGCVSRSGTQVVEGMSISPSTEDMRPKRGKGRSILHIDLAHAAGGITCHFLIADDND</sequence>
<dbReference type="GeneID" id="73338750"/>
<keyword evidence="2" id="KW-1185">Reference proteome</keyword>
<proteinExistence type="predicted"/>
<accession>A0A9Q8WE21</accession>
<protein>
    <submittedName>
        <fullName evidence="1">Uncharacterized protein</fullName>
    </submittedName>
</protein>
<reference evidence="1" key="1">
    <citation type="journal article" date="2021" name="Mol. Plant Microbe Interact.">
        <title>Complete Genome Sequence of the Plant-Pathogenic Fungus Colletotrichum lupini.</title>
        <authorList>
            <person name="Baroncelli R."/>
            <person name="Pensec F."/>
            <person name="Da Lio D."/>
            <person name="Boufleur T."/>
            <person name="Vicente I."/>
            <person name="Sarrocco S."/>
            <person name="Picot A."/>
            <person name="Baraldi E."/>
            <person name="Sukno S."/>
            <person name="Thon M."/>
            <person name="Le Floch G."/>
        </authorList>
    </citation>
    <scope>NUCLEOTIDE SEQUENCE</scope>
    <source>
        <strain evidence="1">IMI 504893</strain>
    </source>
</reference>
<name>A0A9Q8WE21_9PEZI</name>
<dbReference type="Proteomes" id="UP000830671">
    <property type="component" value="Chromosome 3"/>
</dbReference>
<dbReference type="RefSeq" id="XP_049140883.1">
    <property type="nucleotide sequence ID" value="XM_049283740.1"/>
</dbReference>
<gene>
    <name evidence="1" type="ORF">CLUP02_04729</name>
</gene>
<organism evidence="1 2">
    <name type="scientific">Colletotrichum lupini</name>
    <dbReference type="NCBI Taxonomy" id="145971"/>
    <lineage>
        <taxon>Eukaryota</taxon>
        <taxon>Fungi</taxon>
        <taxon>Dikarya</taxon>
        <taxon>Ascomycota</taxon>
        <taxon>Pezizomycotina</taxon>
        <taxon>Sordariomycetes</taxon>
        <taxon>Hypocreomycetidae</taxon>
        <taxon>Glomerellales</taxon>
        <taxon>Glomerellaceae</taxon>
        <taxon>Colletotrichum</taxon>
        <taxon>Colletotrichum acutatum species complex</taxon>
    </lineage>
</organism>